<dbReference type="NCBIfam" id="TIGR03057">
    <property type="entry name" value="xxxLxxG_by_4"/>
    <property type="match status" value="2"/>
</dbReference>
<dbReference type="Proteomes" id="UP000703038">
    <property type="component" value="Unassembled WGS sequence"/>
</dbReference>
<protein>
    <submittedName>
        <fullName evidence="3">Membrane protein</fullName>
    </submittedName>
</protein>
<feature type="transmembrane region" description="Helical" evidence="2">
    <location>
        <begin position="20"/>
        <end position="46"/>
    </location>
</feature>
<organism evidence="3 4">
    <name type="scientific">Rhodococcoides corynebacterioides</name>
    <dbReference type="NCBI Taxonomy" id="53972"/>
    <lineage>
        <taxon>Bacteria</taxon>
        <taxon>Bacillati</taxon>
        <taxon>Actinomycetota</taxon>
        <taxon>Actinomycetes</taxon>
        <taxon>Mycobacteriales</taxon>
        <taxon>Nocardiaceae</taxon>
        <taxon>Rhodococcoides</taxon>
    </lineage>
</organism>
<evidence type="ECO:0000256" key="2">
    <source>
        <dbReference type="SAM" id="Phobius"/>
    </source>
</evidence>
<comment type="caution">
    <text evidence="3">The sequence shown here is derived from an EMBL/GenBank/DDBJ whole genome shotgun (WGS) entry which is preliminary data.</text>
</comment>
<keyword evidence="2" id="KW-0812">Transmembrane</keyword>
<feature type="transmembrane region" description="Helical" evidence="2">
    <location>
        <begin position="345"/>
        <end position="362"/>
    </location>
</feature>
<dbReference type="InterPro" id="IPR023908">
    <property type="entry name" value="xxxLxxG_rpt"/>
</dbReference>
<accession>A0ABS2KTR0</accession>
<feature type="transmembrane region" description="Helical" evidence="2">
    <location>
        <begin position="318"/>
        <end position="338"/>
    </location>
</feature>
<gene>
    <name evidence="3" type="ORF">JOE42_002068</name>
</gene>
<feature type="transmembrane region" description="Helical" evidence="2">
    <location>
        <begin position="446"/>
        <end position="474"/>
    </location>
</feature>
<keyword evidence="2" id="KW-0472">Membrane</keyword>
<feature type="transmembrane region" description="Helical" evidence="2">
    <location>
        <begin position="368"/>
        <end position="389"/>
    </location>
</feature>
<evidence type="ECO:0000313" key="3">
    <source>
        <dbReference type="EMBL" id="MBM7415335.1"/>
    </source>
</evidence>
<dbReference type="EMBL" id="JAFBBK010000001">
    <property type="protein sequence ID" value="MBM7415335.1"/>
    <property type="molecule type" value="Genomic_DNA"/>
</dbReference>
<evidence type="ECO:0000313" key="4">
    <source>
        <dbReference type="Proteomes" id="UP000703038"/>
    </source>
</evidence>
<keyword evidence="4" id="KW-1185">Reference proteome</keyword>
<name>A0ABS2KTR0_9NOCA</name>
<feature type="region of interest" description="Disordered" evidence="1">
    <location>
        <begin position="483"/>
        <end position="513"/>
    </location>
</feature>
<evidence type="ECO:0000256" key="1">
    <source>
        <dbReference type="SAM" id="MobiDB-lite"/>
    </source>
</evidence>
<proteinExistence type="predicted"/>
<sequence>MTPTVRLPRPARLRGAAARVGAASSTPVAMVLAVLLPTVAAGVFWVSQTDRPATTGTVTVAATAGGSTTDPLGSSRAALTNTVLPLQILSGGMAELSDGSVELDDGAHQMSDGLHQARDGSAELADGMTQLRAGLWQLGDGSSQVSGGVDRVVGALTGVGAAQGQIELIVQQTLDSLAASTDPGAAASADQLRPVLDLLRTQGLNAGVMTDLQTLRDGARTVAYQLDDPSSEFVDGMVRATDGSAQLRDGLVLLDDGGVRLVDGTTRLVGGVGPMETMFSTLRTNVEKASTSLPAAERIESDPAGGGTSYVVRSASDAWPYLAAAFALVAAALVGFFVPRARAAVLGAVATASTMVLALTFADTGASLSGSMISTVLIGVWVAAVATAARALLTALGAVRAGVVLGVLGLVQVVLGGLVLRGVGGLPDTVGLFTPLGQLVRSLENAAAGGSIVTSLVSVIAALVTVAVSVAVLAAHRTTDDAEPVDHGADAAVENDADEADRTEDDSVSSSVR</sequence>
<keyword evidence="2" id="KW-1133">Transmembrane helix</keyword>
<feature type="compositionally biased region" description="Acidic residues" evidence="1">
    <location>
        <begin position="493"/>
        <end position="507"/>
    </location>
</feature>
<feature type="transmembrane region" description="Helical" evidence="2">
    <location>
        <begin position="401"/>
        <end position="426"/>
    </location>
</feature>
<reference evidence="3 4" key="1">
    <citation type="submission" date="2021-01" db="EMBL/GenBank/DDBJ databases">
        <title>Genomics of switchgrass bacterial isolates.</title>
        <authorList>
            <person name="Shade A."/>
        </authorList>
    </citation>
    <scope>NUCLEOTIDE SEQUENCE [LARGE SCALE GENOMIC DNA]</scope>
    <source>
        <strain evidence="3 4">PvP111</strain>
    </source>
</reference>
<dbReference type="RefSeq" id="WP_204868363.1">
    <property type="nucleotide sequence ID" value="NZ_JAFBBK010000001.1"/>
</dbReference>